<sequence>MDKNLIYYGSVRCKTSRRAGQIWTNKFACERESIVCGR</sequence>
<comment type="caution">
    <text evidence="1">The sequence shown here is derived from an EMBL/GenBank/DDBJ whole genome shotgun (WGS) entry which is preliminary data.</text>
</comment>
<dbReference type="PATRIC" id="fig|1244083.3.peg.286"/>
<dbReference type="EMBL" id="AMZQ01000001">
    <property type="protein sequence ID" value="EKU12341.1"/>
    <property type="molecule type" value="Genomic_DNA"/>
</dbReference>
<dbReference type="Proteomes" id="UP000011939">
    <property type="component" value="Unassembled WGS sequence"/>
</dbReference>
<proteinExistence type="predicted"/>
<protein>
    <submittedName>
        <fullName evidence="1">Uncharacterized protein</fullName>
    </submittedName>
</protein>
<accession>M5ISB4</accession>
<dbReference type="AlphaFoldDB" id="M5ISB4"/>
<dbReference type="STRING" id="1244083.CSUNSWCD_281"/>
<name>M5ISB4_9BACT</name>
<evidence type="ECO:0000313" key="1">
    <source>
        <dbReference type="EMBL" id="EKU12341.1"/>
    </source>
</evidence>
<evidence type="ECO:0000313" key="2">
    <source>
        <dbReference type="Proteomes" id="UP000011939"/>
    </source>
</evidence>
<gene>
    <name evidence="1" type="ORF">CSUNSWCD_281</name>
</gene>
<reference evidence="1 2" key="1">
    <citation type="journal article" date="2013" name="Genome Announc.">
        <title>Genome Sequence of Campylobacter showae UNSWCD, Isolated from a Patient with Crohn's Disease.</title>
        <authorList>
            <person name="Tay A.P."/>
            <person name="Kaakoush N.O."/>
            <person name="Deshpande N.P."/>
            <person name="Chen Z."/>
            <person name="Mitchell H."/>
            <person name="Wilkins M.R."/>
        </authorList>
    </citation>
    <scope>NUCLEOTIDE SEQUENCE [LARGE SCALE GENOMIC DNA]</scope>
    <source>
        <strain evidence="1 2">CSUNSWCD</strain>
    </source>
</reference>
<organism evidence="1 2">
    <name type="scientific">Campylobacter showae CSUNSWCD</name>
    <dbReference type="NCBI Taxonomy" id="1244083"/>
    <lineage>
        <taxon>Bacteria</taxon>
        <taxon>Pseudomonadati</taxon>
        <taxon>Campylobacterota</taxon>
        <taxon>Epsilonproteobacteria</taxon>
        <taxon>Campylobacterales</taxon>
        <taxon>Campylobacteraceae</taxon>
        <taxon>Campylobacter</taxon>
    </lineage>
</organism>